<accession>A0A816WEX8</accession>
<protein>
    <submittedName>
        <fullName evidence="4">Uncharacterized protein</fullName>
    </submittedName>
</protein>
<evidence type="ECO:0000313" key="7">
    <source>
        <dbReference type="EMBL" id="CAF4294350.1"/>
    </source>
</evidence>
<dbReference type="Proteomes" id="UP000663834">
    <property type="component" value="Unassembled WGS sequence"/>
</dbReference>
<dbReference type="EMBL" id="CAJOBJ010022870">
    <property type="protein sequence ID" value="CAF4226043.1"/>
    <property type="molecule type" value="Genomic_DNA"/>
</dbReference>
<comment type="caution">
    <text evidence="4">The sequence shown here is derived from an EMBL/GenBank/DDBJ whole genome shotgun (WGS) entry which is preliminary data.</text>
</comment>
<evidence type="ECO:0000313" key="4">
    <source>
        <dbReference type="EMBL" id="CAF2132807.1"/>
    </source>
</evidence>
<dbReference type="AlphaFoldDB" id="A0A816WEX8"/>
<dbReference type="OrthoDB" id="9988483at2759"/>
<evidence type="ECO:0000313" key="8">
    <source>
        <dbReference type="Proteomes" id="UP000663824"/>
    </source>
</evidence>
<dbReference type="Proteomes" id="UP000663824">
    <property type="component" value="Unassembled WGS sequence"/>
</dbReference>
<dbReference type="EMBL" id="CAJNOW010000323">
    <property type="protein sequence ID" value="CAF1271845.1"/>
    <property type="molecule type" value="Genomic_DNA"/>
</dbReference>
<dbReference type="EMBL" id="CAJOBI010007333">
    <property type="protein sequence ID" value="CAF4083008.1"/>
    <property type="molecule type" value="Genomic_DNA"/>
</dbReference>
<dbReference type="EMBL" id="CAJOBH010034343">
    <property type="protein sequence ID" value="CAF4294350.1"/>
    <property type="molecule type" value="Genomic_DNA"/>
</dbReference>
<dbReference type="EMBL" id="CAJNOV010001217">
    <property type="protein sequence ID" value="CAF1053511.1"/>
    <property type="molecule type" value="Genomic_DNA"/>
</dbReference>
<evidence type="ECO:0000313" key="5">
    <source>
        <dbReference type="EMBL" id="CAF4083008.1"/>
    </source>
</evidence>
<evidence type="ECO:0000313" key="2">
    <source>
        <dbReference type="EMBL" id="CAF1053511.1"/>
    </source>
</evidence>
<dbReference type="Proteomes" id="UP000681967">
    <property type="component" value="Unassembled WGS sequence"/>
</dbReference>
<dbReference type="InterPro" id="IPR036859">
    <property type="entry name" value="CAP-Gly_dom_sf"/>
</dbReference>
<gene>
    <name evidence="7" type="ORF">BYL167_LOCUS27225</name>
    <name evidence="2" type="ORF">CJN711_LOCUS4863</name>
    <name evidence="6" type="ORF">GIL414_LOCUS22618</name>
    <name evidence="3" type="ORF">KQP761_LOCUS3328</name>
    <name evidence="4" type="ORF">MBJ925_LOCUS27900</name>
    <name evidence="5" type="ORF">SMN809_LOCUS16416</name>
</gene>
<evidence type="ECO:0000313" key="3">
    <source>
        <dbReference type="EMBL" id="CAF1271845.1"/>
    </source>
</evidence>
<sequence>MNSLSIGDLVQNSLQCAIVRWLGSIEEIPIIGLQLINSTLPGYTDGTCSLDNQRYFICSNGHGYYVLESSFHDSYKIIKKTTEINNATTSDDDFNSPEQSLSTSPKDSPIYQHPIRSYSSPSVSQIQHNLDKNSVISPSRGVLSRLTFEREQRNSQINSTSHDEKNSLTHASSAAQSDPTLSRIYCPENYKSTSCDRNEELEVENFISNEGDNENNTTYSIFEITNNNNLPLPHAGLPLFGQEYFLNNWTLHRVKSLVQDQIPIFNQLCLNVFNDKCILQNLIDEQIDGCCPRIPNPPPNDISIELIKLFDNVKIIYPSRAIRLYNNDYLLLAILCSNNQCAYVRTSTGWAYTDDDSEHGYPIVVDEISEMINGSVGDINTNSEQCLHVLKNASFLYYKLVQ</sequence>
<reference evidence="4" key="1">
    <citation type="submission" date="2021-02" db="EMBL/GenBank/DDBJ databases">
        <authorList>
            <person name="Nowell W R."/>
        </authorList>
    </citation>
    <scope>NUCLEOTIDE SEQUENCE</scope>
</reference>
<proteinExistence type="predicted"/>
<dbReference type="SUPFAM" id="SSF74924">
    <property type="entry name" value="Cap-Gly domain"/>
    <property type="match status" value="1"/>
</dbReference>
<feature type="region of interest" description="Disordered" evidence="1">
    <location>
        <begin position="87"/>
        <end position="124"/>
    </location>
</feature>
<evidence type="ECO:0000256" key="1">
    <source>
        <dbReference type="SAM" id="MobiDB-lite"/>
    </source>
</evidence>
<evidence type="ECO:0000313" key="6">
    <source>
        <dbReference type="EMBL" id="CAF4226043.1"/>
    </source>
</evidence>
<name>A0A816WEX8_9BILA</name>
<feature type="region of interest" description="Disordered" evidence="1">
    <location>
        <begin position="150"/>
        <end position="176"/>
    </location>
</feature>
<dbReference type="Proteomes" id="UP000676336">
    <property type="component" value="Unassembled WGS sequence"/>
</dbReference>
<organism evidence="4 8">
    <name type="scientific">Rotaria magnacalcarata</name>
    <dbReference type="NCBI Taxonomy" id="392030"/>
    <lineage>
        <taxon>Eukaryota</taxon>
        <taxon>Metazoa</taxon>
        <taxon>Spiralia</taxon>
        <taxon>Gnathifera</taxon>
        <taxon>Rotifera</taxon>
        <taxon>Eurotatoria</taxon>
        <taxon>Bdelloidea</taxon>
        <taxon>Philodinida</taxon>
        <taxon>Philodinidae</taxon>
        <taxon>Rotaria</taxon>
    </lineage>
</organism>
<dbReference type="Proteomes" id="UP000681720">
    <property type="component" value="Unassembled WGS sequence"/>
</dbReference>
<dbReference type="EMBL" id="CAJNRE010014938">
    <property type="protein sequence ID" value="CAF2132807.1"/>
    <property type="molecule type" value="Genomic_DNA"/>
</dbReference>
<feature type="compositionally biased region" description="Polar residues" evidence="1">
    <location>
        <begin position="96"/>
        <end position="106"/>
    </location>
</feature>
<dbReference type="Proteomes" id="UP000663855">
    <property type="component" value="Unassembled WGS sequence"/>
</dbReference>
<dbReference type="Gene3D" id="2.30.30.190">
    <property type="entry name" value="CAP Gly-rich-like domain"/>
    <property type="match status" value="1"/>
</dbReference>